<evidence type="ECO:0000313" key="2">
    <source>
        <dbReference type="Proteomes" id="UP001060215"/>
    </source>
</evidence>
<dbReference type="Proteomes" id="UP001060215">
    <property type="component" value="Chromosome 6"/>
</dbReference>
<gene>
    <name evidence="1" type="ORF">LOK49_LG03G02316</name>
</gene>
<proteinExistence type="predicted"/>
<name>A0ACC0IB35_9ERIC</name>
<protein>
    <submittedName>
        <fullName evidence="1">KH domain-containing protein</fullName>
    </submittedName>
</protein>
<reference evidence="1 2" key="1">
    <citation type="journal article" date="2022" name="Plant J.">
        <title>Chromosome-level genome of Camellia lanceoleosa provides a valuable resource for understanding genome evolution and self-incompatibility.</title>
        <authorList>
            <person name="Gong W."/>
            <person name="Xiao S."/>
            <person name="Wang L."/>
            <person name="Liao Z."/>
            <person name="Chang Y."/>
            <person name="Mo W."/>
            <person name="Hu G."/>
            <person name="Li W."/>
            <person name="Zhao G."/>
            <person name="Zhu H."/>
            <person name="Hu X."/>
            <person name="Ji K."/>
            <person name="Xiang X."/>
            <person name="Song Q."/>
            <person name="Yuan D."/>
            <person name="Jin S."/>
            <person name="Zhang L."/>
        </authorList>
    </citation>
    <scope>NUCLEOTIDE SEQUENCE [LARGE SCALE GENOMIC DNA]</scope>
    <source>
        <strain evidence="1">SQ_2022a</strain>
    </source>
</reference>
<keyword evidence="2" id="KW-1185">Reference proteome</keyword>
<comment type="caution">
    <text evidence="1">The sequence shown here is derived from an EMBL/GenBank/DDBJ whole genome shotgun (WGS) entry which is preliminary data.</text>
</comment>
<sequence length="185" mass="19775">MYSGGTGFSMPSVLPSVPPVAPMSYEQRAETGSGLGMLSSGSLYGYGSLSMGDNGHGSLSSYSSKMYGGLPPPSTFEMVVPAHAVGKVMGKGGANIANIRPVMRPGQIVTSLRAEKAARRTAEQRGLKLQLLWSTMEETSLWELSRQMQARSDDVSTQFLTEDVPEHASITFSLVFTSISTMDLE</sequence>
<accession>A0ACC0IB35</accession>
<organism evidence="1 2">
    <name type="scientific">Camellia lanceoleosa</name>
    <dbReference type="NCBI Taxonomy" id="1840588"/>
    <lineage>
        <taxon>Eukaryota</taxon>
        <taxon>Viridiplantae</taxon>
        <taxon>Streptophyta</taxon>
        <taxon>Embryophyta</taxon>
        <taxon>Tracheophyta</taxon>
        <taxon>Spermatophyta</taxon>
        <taxon>Magnoliopsida</taxon>
        <taxon>eudicotyledons</taxon>
        <taxon>Gunneridae</taxon>
        <taxon>Pentapetalae</taxon>
        <taxon>asterids</taxon>
        <taxon>Ericales</taxon>
        <taxon>Theaceae</taxon>
        <taxon>Camellia</taxon>
    </lineage>
</organism>
<evidence type="ECO:0000313" key="1">
    <source>
        <dbReference type="EMBL" id="KAI8023102.1"/>
    </source>
</evidence>
<dbReference type="EMBL" id="CM045763">
    <property type="protein sequence ID" value="KAI8023102.1"/>
    <property type="molecule type" value="Genomic_DNA"/>
</dbReference>